<evidence type="ECO:0000256" key="1">
    <source>
        <dbReference type="ARBA" id="ARBA00022723"/>
    </source>
</evidence>
<evidence type="ECO:0000256" key="4">
    <source>
        <dbReference type="PROSITE-ProRule" id="PRU00024"/>
    </source>
</evidence>
<feature type="compositionally biased region" description="Basic and acidic residues" evidence="5">
    <location>
        <begin position="458"/>
        <end position="468"/>
    </location>
</feature>
<evidence type="ECO:0000313" key="8">
    <source>
        <dbReference type="Proteomes" id="UP000655225"/>
    </source>
</evidence>
<gene>
    <name evidence="7" type="ORF">HHK36_024602</name>
</gene>
<accession>A0A834YR07</accession>
<protein>
    <recommendedName>
        <fullName evidence="6">B box-type domain-containing protein</fullName>
    </recommendedName>
</protein>
<evidence type="ECO:0000256" key="5">
    <source>
        <dbReference type="SAM" id="MobiDB-lite"/>
    </source>
</evidence>
<evidence type="ECO:0000256" key="2">
    <source>
        <dbReference type="ARBA" id="ARBA00022771"/>
    </source>
</evidence>
<keyword evidence="8" id="KW-1185">Reference proteome</keyword>
<dbReference type="InterPro" id="IPR049808">
    <property type="entry name" value="CONSTANS-like_Bbox1"/>
</dbReference>
<dbReference type="Proteomes" id="UP000655225">
    <property type="component" value="Unassembled WGS sequence"/>
</dbReference>
<dbReference type="SMART" id="SM00336">
    <property type="entry name" value="BBOX"/>
    <property type="match status" value="2"/>
</dbReference>
<dbReference type="InterPro" id="IPR000315">
    <property type="entry name" value="Znf_B-box"/>
</dbReference>
<sequence>MERTCEFCRELRPAIYCKADAARLCLSCDARVHSANALSNRHFRNPICEGCGKHPSSVRCLDHWMFMCRGCDRKLHKSFAQHRKRVISSFMGCPSANDFAALWGYEMNELGDSGLQNQYVSTSFGPVVSGVANLDIPREFHPRIGCSSLTSEVNSMASMFGAYSEVGSSSLESKIFLTKKQQRDTHFILQQILELKRLQLNERNNPPSLIQGQIQTDISSFKDNTLRKVDKDLDQHSRHPKGLGIDLHQMESPHHELQVQHFPLPFSQLEHLSSSSIAGIPLHGDSFWQCKSPAWSSELWTQNMQDLGICEEVDCYDGFNIPDVDLTFQNYEALFGADKDQPRALFDEEDVACSSMEKDMSLDKSDNFYSRAIEDISVASSIYITRSSYEDRNIGPSDQSHHFSGSVDSLHPNRPSYSTLSFSLSRLNAESSAADYLDNGLSPNGIRGAPPWNSPDLETEHAEARENSMRRCEKPIRCASLKAKSDVRQRVNGRIVKAEGYESDTFHVTQSY</sequence>
<dbReference type="OMA" id="PIVYCKA"/>
<name>A0A834YR07_TETSI</name>
<dbReference type="PROSITE" id="PS50119">
    <property type="entry name" value="ZF_BBOX"/>
    <property type="match status" value="1"/>
</dbReference>
<dbReference type="PANTHER" id="PTHR31717">
    <property type="entry name" value="ZINC FINGER PROTEIN CONSTANS-LIKE 10"/>
    <property type="match status" value="1"/>
</dbReference>
<evidence type="ECO:0000259" key="6">
    <source>
        <dbReference type="PROSITE" id="PS50119"/>
    </source>
</evidence>
<comment type="caution">
    <text evidence="7">The sequence shown here is derived from an EMBL/GenBank/DDBJ whole genome shotgun (WGS) entry which is preliminary data.</text>
</comment>
<dbReference type="AlphaFoldDB" id="A0A834YR07"/>
<organism evidence="7 8">
    <name type="scientific">Tetracentron sinense</name>
    <name type="common">Spur-leaf</name>
    <dbReference type="NCBI Taxonomy" id="13715"/>
    <lineage>
        <taxon>Eukaryota</taxon>
        <taxon>Viridiplantae</taxon>
        <taxon>Streptophyta</taxon>
        <taxon>Embryophyta</taxon>
        <taxon>Tracheophyta</taxon>
        <taxon>Spermatophyta</taxon>
        <taxon>Magnoliopsida</taxon>
        <taxon>Trochodendrales</taxon>
        <taxon>Trochodendraceae</taxon>
        <taxon>Tetracentron</taxon>
    </lineage>
</organism>
<keyword evidence="1" id="KW-0479">Metal-binding</keyword>
<feature type="region of interest" description="Disordered" evidence="5">
    <location>
        <begin position="447"/>
        <end position="468"/>
    </location>
</feature>
<feature type="domain" description="B box-type" evidence="6">
    <location>
        <begin position="1"/>
        <end position="47"/>
    </location>
</feature>
<keyword evidence="2 4" id="KW-0863">Zinc-finger</keyword>
<dbReference type="OrthoDB" id="153872at2759"/>
<evidence type="ECO:0000313" key="7">
    <source>
        <dbReference type="EMBL" id="KAF8390081.1"/>
    </source>
</evidence>
<evidence type="ECO:0000256" key="3">
    <source>
        <dbReference type="ARBA" id="ARBA00022833"/>
    </source>
</evidence>
<keyword evidence="3" id="KW-0862">Zinc</keyword>
<dbReference type="EMBL" id="JABCRI010000018">
    <property type="protein sequence ID" value="KAF8390081.1"/>
    <property type="molecule type" value="Genomic_DNA"/>
</dbReference>
<dbReference type="GO" id="GO:0008270">
    <property type="term" value="F:zinc ion binding"/>
    <property type="evidence" value="ECO:0007669"/>
    <property type="project" value="UniProtKB-KW"/>
</dbReference>
<proteinExistence type="predicted"/>
<dbReference type="CDD" id="cd19821">
    <property type="entry name" value="Bbox1_BBX-like"/>
    <property type="match status" value="1"/>
</dbReference>
<reference evidence="7 8" key="1">
    <citation type="submission" date="2020-04" db="EMBL/GenBank/DDBJ databases">
        <title>Plant Genome Project.</title>
        <authorList>
            <person name="Zhang R.-G."/>
        </authorList>
    </citation>
    <scope>NUCLEOTIDE SEQUENCE [LARGE SCALE GENOMIC DNA]</scope>
    <source>
        <strain evidence="7">YNK0</strain>
        <tissue evidence="7">Leaf</tissue>
    </source>
</reference>
<dbReference type="PANTHER" id="PTHR31717:SF40">
    <property type="entry name" value="ZINC FINGER PROTEIN CONSTANS-LIKE 10"/>
    <property type="match status" value="1"/>
</dbReference>